<evidence type="ECO:0000313" key="3">
    <source>
        <dbReference type="Proteomes" id="UP000288178"/>
    </source>
</evidence>
<dbReference type="EMBL" id="SACT01000008">
    <property type="protein sequence ID" value="RVT49483.1"/>
    <property type="molecule type" value="Genomic_DNA"/>
</dbReference>
<dbReference type="AlphaFoldDB" id="A0A3S2TKA2"/>
<gene>
    <name evidence="2" type="ORF">ENE75_20655</name>
</gene>
<protein>
    <recommendedName>
        <fullName evidence="4">LamG domain-containing protein</fullName>
    </recommendedName>
</protein>
<dbReference type="RefSeq" id="WP_128200234.1">
    <property type="nucleotide sequence ID" value="NZ_SACT01000008.1"/>
</dbReference>
<feature type="signal peptide" evidence="1">
    <location>
        <begin position="1"/>
        <end position="22"/>
    </location>
</feature>
<dbReference type="OrthoDB" id="5503658at2"/>
<comment type="caution">
    <text evidence="2">The sequence shown here is derived from an EMBL/GenBank/DDBJ whole genome shotgun (WGS) entry which is preliminary data.</text>
</comment>
<name>A0A3S2TKA2_9BURK</name>
<evidence type="ECO:0000256" key="1">
    <source>
        <dbReference type="SAM" id="SignalP"/>
    </source>
</evidence>
<feature type="chain" id="PRO_5018675186" description="LamG domain-containing protein" evidence="1">
    <location>
        <begin position="23"/>
        <end position="268"/>
    </location>
</feature>
<proteinExistence type="predicted"/>
<evidence type="ECO:0008006" key="4">
    <source>
        <dbReference type="Google" id="ProtNLM"/>
    </source>
</evidence>
<reference evidence="2 3" key="1">
    <citation type="submission" date="2019-01" db="EMBL/GenBank/DDBJ databases">
        <authorList>
            <person name="Chen W.-M."/>
        </authorList>
    </citation>
    <scope>NUCLEOTIDE SEQUENCE [LARGE SCALE GENOMIC DNA]</scope>
    <source>
        <strain evidence="2 3">ICH-3</strain>
    </source>
</reference>
<sequence length="268" mass="27940">MKISRMAAPFLLAATSLAPAWAAVEGYTVVDPFGDTVIDGNVWADQDRIRGLTGTALRLMQRDVGADTSNSDGTALSWSAALARPTPVTQLRGIVRVGALDLTNCAANTGYNARVRARLLGTFFNTGVRTTGSNLGDVLAQVWLARSASTGDAPGVLRVEGWVGVCQDSTCQGARQIGTTVALGTANVGDSVTLAVEWDRAAKTFHFIRDNGAASGAVAYTVNDSTEPSVSFKTVGTRTEVPNCTAARASASIDATFDTISVNVKARP</sequence>
<keyword evidence="3" id="KW-1185">Reference proteome</keyword>
<organism evidence="2 3">
    <name type="scientific">Rubrivivax albus</name>
    <dbReference type="NCBI Taxonomy" id="2499835"/>
    <lineage>
        <taxon>Bacteria</taxon>
        <taxon>Pseudomonadati</taxon>
        <taxon>Pseudomonadota</taxon>
        <taxon>Betaproteobacteria</taxon>
        <taxon>Burkholderiales</taxon>
        <taxon>Sphaerotilaceae</taxon>
        <taxon>Rubrivivax</taxon>
    </lineage>
</organism>
<evidence type="ECO:0000313" key="2">
    <source>
        <dbReference type="EMBL" id="RVT49483.1"/>
    </source>
</evidence>
<keyword evidence="1" id="KW-0732">Signal</keyword>
<dbReference type="Proteomes" id="UP000288178">
    <property type="component" value="Unassembled WGS sequence"/>
</dbReference>
<accession>A0A3S2TKA2</accession>